<keyword evidence="3" id="KW-1185">Reference proteome</keyword>
<gene>
    <name evidence="2" type="ORF">AJ81_10530</name>
</gene>
<proteinExistence type="predicted"/>
<keyword evidence="1" id="KW-1133">Transmembrane helix</keyword>
<keyword evidence="1" id="KW-0472">Membrane</keyword>
<sequence>MSEDRFNGFLDGEFDDEVLDEKTKNDIKLYSEALKVFRMRYDYRPSAKLEEKIIHRFMKPRRILWEVAMGVAVVAAAFYITFNLVPRRNVEPMVQESKVVSEVFDYLSLVKLVGDGF</sequence>
<dbReference type="PaxDb" id="1123384-AJ81_10530"/>
<dbReference type="STRING" id="1123384.AJ81_10530"/>
<dbReference type="EMBL" id="CP007141">
    <property type="protein sequence ID" value="AJC74932.1"/>
    <property type="molecule type" value="Genomic_DNA"/>
</dbReference>
<evidence type="ECO:0000256" key="1">
    <source>
        <dbReference type="SAM" id="Phobius"/>
    </source>
</evidence>
<name>A0A0X1KUL0_9THEM</name>
<feature type="transmembrane region" description="Helical" evidence="1">
    <location>
        <begin position="63"/>
        <end position="82"/>
    </location>
</feature>
<reference evidence="2 3" key="1">
    <citation type="submission" date="2014-01" db="EMBL/GenBank/DDBJ databases">
        <title>Genome sequencing of Thermotog hypogea.</title>
        <authorList>
            <person name="Zhang X."/>
            <person name="Alvare G."/>
            <person name="Fristensky B."/>
            <person name="Chen L."/>
            <person name="Suen T."/>
            <person name="Chen Q."/>
            <person name="Ma K."/>
        </authorList>
    </citation>
    <scope>NUCLEOTIDE SEQUENCE [LARGE SCALE GENOMIC DNA]</scope>
    <source>
        <strain evidence="2 3">DSM 11164</strain>
    </source>
</reference>
<dbReference type="AlphaFoldDB" id="A0A0X1KUL0"/>
<dbReference type="RefSeq" id="WP_031502778.1">
    <property type="nucleotide sequence ID" value="NC_022795.1"/>
</dbReference>
<evidence type="ECO:0000313" key="2">
    <source>
        <dbReference type="EMBL" id="AJC74932.1"/>
    </source>
</evidence>
<dbReference type="OrthoDB" id="49324at2"/>
<evidence type="ECO:0000313" key="3">
    <source>
        <dbReference type="Proteomes" id="UP000077469"/>
    </source>
</evidence>
<organism evidence="2 3">
    <name type="scientific">Pseudothermotoga hypogea DSM 11164 = NBRC 106472</name>
    <dbReference type="NCBI Taxonomy" id="1123384"/>
    <lineage>
        <taxon>Bacteria</taxon>
        <taxon>Thermotogati</taxon>
        <taxon>Thermotogota</taxon>
        <taxon>Thermotogae</taxon>
        <taxon>Thermotogales</taxon>
        <taxon>Thermotogaceae</taxon>
        <taxon>Pseudothermotoga</taxon>
    </lineage>
</organism>
<accession>A0A0X1KUL0</accession>
<keyword evidence="1" id="KW-0812">Transmembrane</keyword>
<dbReference type="KEGG" id="phy:AJ81_10530"/>
<dbReference type="PATRIC" id="fig|1123384.7.peg.2112"/>
<protein>
    <submittedName>
        <fullName evidence="2">Uncharacterized protein</fullName>
    </submittedName>
</protein>
<dbReference type="Proteomes" id="UP000077469">
    <property type="component" value="Chromosome"/>
</dbReference>